<protein>
    <submittedName>
        <fullName evidence="6">Uncharacterized protein</fullName>
    </submittedName>
</protein>
<evidence type="ECO:0000256" key="1">
    <source>
        <dbReference type="ARBA" id="ARBA00022692"/>
    </source>
</evidence>
<dbReference type="InterPro" id="IPR036259">
    <property type="entry name" value="MFS_trans_sf"/>
</dbReference>
<sequence>MAYTMSTMVFGMICSALGPSIPWLASNADVEPEMLGWLPAAQAVMCIVSGLTSSLMTFVPRRYHHYLLCGLLMWLGVFFMVLPSASLTGLYALALVFAFQVLPRPWIGQMTNLLVSELYDDASLSSAAQSFNQGGFALGCVFMVLLEELSSPFGGEAMFYIAGAFTGLSSLLFLTLPSAHDRHDQGKVNTSNTSKTEENPENSKPKLHDPMTPMSPEHVSMPLMPSAFTLSCSCLGVLAVGLEVACGTWLITTMLQLGFDSPLPSLCNIVFWALFAASRLVIAPCICKCCHLKPSSMIVGGASVASLACISASVWPTELPALLLGVSGVAVGVGPSYAMCISMAKERRELTSVDSAMFAVASSLGAGGVPFVMSRVLSRFGPPAFFPTLLGMSVALVVLTTLLRSSSGARQRKQTERKLKEMSAFVEEEDTSESTCDGSFVMDTSDRSETCENLEVTSNEEEPDMPVPPVIWTYWEQGWTHAPLVCQICIESWELSNPELTLHKVSASDLPALLPDLCRWDRLWELPAGQRSDLVRLALLKKFGGIWADATLFSSAPIMPWLDGLKQSKRQHFPTEQNEPECDGFFFVFERDSGSWPYDPFVNCKLPISSWFIASTPNHPIISKWFLCLCREVLSSSISYFVIHDTFRKLLEEDAETSKLFSEVPKVSARHPHLLEFELNFSSSGSSRTPDLLDLSEQLNKNLEIAPMQKLSHKVLHDPLLLALINPNFEPTLLGMLFSQSRLAKDLAHNHDFSDAWGRSELASVEQQRKALMYSSWQLSMDVQRSN</sequence>
<dbReference type="SUPFAM" id="SSF53448">
    <property type="entry name" value="Nucleotide-diphospho-sugar transferases"/>
    <property type="match status" value="1"/>
</dbReference>
<dbReference type="InterPro" id="IPR029044">
    <property type="entry name" value="Nucleotide-diphossugar_trans"/>
</dbReference>
<reference evidence="7 8" key="2">
    <citation type="submission" date="2024-05" db="EMBL/GenBank/DDBJ databases">
        <authorList>
            <person name="Chen Y."/>
            <person name="Shah S."/>
            <person name="Dougan E. K."/>
            <person name="Thang M."/>
            <person name="Chan C."/>
        </authorList>
    </citation>
    <scope>NUCLEOTIDE SEQUENCE [LARGE SCALE GENOMIC DNA]</scope>
</reference>
<feature type="transmembrane region" description="Helical" evidence="5">
    <location>
        <begin position="263"/>
        <end position="282"/>
    </location>
</feature>
<feature type="transmembrane region" description="Helical" evidence="5">
    <location>
        <begin position="37"/>
        <end position="59"/>
    </location>
</feature>
<evidence type="ECO:0000256" key="5">
    <source>
        <dbReference type="SAM" id="Phobius"/>
    </source>
</evidence>
<evidence type="ECO:0000313" key="7">
    <source>
        <dbReference type="EMBL" id="CAL4786712.1"/>
    </source>
</evidence>
<feature type="transmembrane region" description="Helical" evidence="5">
    <location>
        <begin position="157"/>
        <end position="176"/>
    </location>
</feature>
<keyword evidence="8" id="KW-1185">Reference proteome</keyword>
<gene>
    <name evidence="6" type="ORF">C1SCF055_LOCUS25598</name>
</gene>
<dbReference type="GO" id="GO:0016757">
    <property type="term" value="F:glycosyltransferase activity"/>
    <property type="evidence" value="ECO:0007669"/>
    <property type="project" value="InterPro"/>
</dbReference>
<feature type="transmembrane region" description="Helical" evidence="5">
    <location>
        <begin position="321"/>
        <end position="344"/>
    </location>
</feature>
<feature type="transmembrane region" description="Helical" evidence="5">
    <location>
        <begin position="356"/>
        <end position="378"/>
    </location>
</feature>
<comment type="caution">
    <text evidence="6">The sequence shown here is derived from an EMBL/GenBank/DDBJ whole genome shotgun (WGS) entry which is preliminary data.</text>
</comment>
<feature type="transmembrane region" description="Helical" evidence="5">
    <location>
        <begin position="294"/>
        <end position="315"/>
    </location>
</feature>
<dbReference type="EMBL" id="CAMXCT020002624">
    <property type="protein sequence ID" value="CAL1152775.1"/>
    <property type="molecule type" value="Genomic_DNA"/>
</dbReference>
<proteinExistence type="predicted"/>
<evidence type="ECO:0000313" key="8">
    <source>
        <dbReference type="Proteomes" id="UP001152797"/>
    </source>
</evidence>
<evidence type="ECO:0000256" key="3">
    <source>
        <dbReference type="ARBA" id="ARBA00023136"/>
    </source>
</evidence>
<evidence type="ECO:0000313" key="6">
    <source>
        <dbReference type="EMBL" id="CAI3999400.1"/>
    </source>
</evidence>
<feature type="transmembrane region" description="Helical" evidence="5">
    <location>
        <begin position="71"/>
        <end position="99"/>
    </location>
</feature>
<dbReference type="SUPFAM" id="SSF103473">
    <property type="entry name" value="MFS general substrate transporter"/>
    <property type="match status" value="1"/>
</dbReference>
<feature type="transmembrane region" description="Helical" evidence="5">
    <location>
        <begin position="227"/>
        <end position="251"/>
    </location>
</feature>
<keyword evidence="2 5" id="KW-1133">Transmembrane helix</keyword>
<dbReference type="PANTHER" id="PTHR23121">
    <property type="entry name" value="SODIUM-DEPENDENT GLUCOSE TRANSPORTER 1"/>
    <property type="match status" value="1"/>
</dbReference>
<accession>A0A9P1CXS3</accession>
<evidence type="ECO:0000256" key="2">
    <source>
        <dbReference type="ARBA" id="ARBA00022989"/>
    </source>
</evidence>
<dbReference type="EMBL" id="CAMXCT030002624">
    <property type="protein sequence ID" value="CAL4786712.1"/>
    <property type="molecule type" value="Genomic_DNA"/>
</dbReference>
<evidence type="ECO:0000256" key="4">
    <source>
        <dbReference type="SAM" id="MobiDB-lite"/>
    </source>
</evidence>
<name>A0A9P1CXS3_9DINO</name>
<dbReference type="Pfam" id="PF05704">
    <property type="entry name" value="Caps_synth"/>
    <property type="match status" value="1"/>
</dbReference>
<dbReference type="Gene3D" id="3.90.550.20">
    <property type="match status" value="1"/>
</dbReference>
<feature type="compositionally biased region" description="Basic and acidic residues" evidence="4">
    <location>
        <begin position="195"/>
        <end position="209"/>
    </location>
</feature>
<dbReference type="EMBL" id="CAMXCT010002624">
    <property type="protein sequence ID" value="CAI3999400.1"/>
    <property type="molecule type" value="Genomic_DNA"/>
</dbReference>
<feature type="region of interest" description="Disordered" evidence="4">
    <location>
        <begin position="182"/>
        <end position="214"/>
    </location>
</feature>
<dbReference type="Proteomes" id="UP001152797">
    <property type="component" value="Unassembled WGS sequence"/>
</dbReference>
<dbReference type="AlphaFoldDB" id="A0A9P1CXS3"/>
<organism evidence="6">
    <name type="scientific">Cladocopium goreaui</name>
    <dbReference type="NCBI Taxonomy" id="2562237"/>
    <lineage>
        <taxon>Eukaryota</taxon>
        <taxon>Sar</taxon>
        <taxon>Alveolata</taxon>
        <taxon>Dinophyceae</taxon>
        <taxon>Suessiales</taxon>
        <taxon>Symbiodiniaceae</taxon>
        <taxon>Cladocopium</taxon>
    </lineage>
</organism>
<keyword evidence="1 5" id="KW-0812">Transmembrane</keyword>
<dbReference type="Gene3D" id="1.20.1250.20">
    <property type="entry name" value="MFS general substrate transporter like domains"/>
    <property type="match status" value="1"/>
</dbReference>
<dbReference type="InterPro" id="IPR008441">
    <property type="entry name" value="AfumC-like_glycosyl_Trfase"/>
</dbReference>
<dbReference type="PANTHER" id="PTHR23121:SF9">
    <property type="entry name" value="SODIUM-DEPENDENT GLUCOSE TRANSPORTER 1"/>
    <property type="match status" value="1"/>
</dbReference>
<dbReference type="OrthoDB" id="409543at2759"/>
<feature type="transmembrane region" description="Helical" evidence="5">
    <location>
        <begin position="384"/>
        <end position="403"/>
    </location>
</feature>
<keyword evidence="3 5" id="KW-0472">Membrane</keyword>
<reference evidence="6" key="1">
    <citation type="submission" date="2022-10" db="EMBL/GenBank/DDBJ databases">
        <authorList>
            <person name="Chen Y."/>
            <person name="Dougan E. K."/>
            <person name="Chan C."/>
            <person name="Rhodes N."/>
            <person name="Thang M."/>
        </authorList>
    </citation>
    <scope>NUCLEOTIDE SEQUENCE</scope>
</reference>